<evidence type="ECO:0000313" key="1">
    <source>
        <dbReference type="EMBL" id="KAG5577920.1"/>
    </source>
</evidence>
<reference evidence="1 2" key="1">
    <citation type="submission" date="2020-09" db="EMBL/GenBank/DDBJ databases">
        <title>De no assembly of potato wild relative species, Solanum commersonii.</title>
        <authorList>
            <person name="Cho K."/>
        </authorList>
    </citation>
    <scope>NUCLEOTIDE SEQUENCE [LARGE SCALE GENOMIC DNA]</scope>
    <source>
        <strain evidence="1">LZ3.2</strain>
        <tissue evidence="1">Leaf</tissue>
    </source>
</reference>
<comment type="caution">
    <text evidence="1">The sequence shown here is derived from an EMBL/GenBank/DDBJ whole genome shotgun (WGS) entry which is preliminary data.</text>
</comment>
<proteinExistence type="predicted"/>
<dbReference type="Proteomes" id="UP000824120">
    <property type="component" value="Chromosome 11"/>
</dbReference>
<accession>A0A9J5WSF6</accession>
<evidence type="ECO:0000313" key="2">
    <source>
        <dbReference type="Proteomes" id="UP000824120"/>
    </source>
</evidence>
<sequence>MVLALRDLGSISMAPLKVPQVSPKLFLLQLLSIELCGIGLNRLLQLRQRLCTIQDSFQYGC</sequence>
<protein>
    <submittedName>
        <fullName evidence="1">Uncharacterized protein</fullName>
    </submittedName>
</protein>
<dbReference type="AlphaFoldDB" id="A0A9J5WSF6"/>
<name>A0A9J5WSF6_SOLCO</name>
<keyword evidence="2" id="KW-1185">Reference proteome</keyword>
<gene>
    <name evidence="1" type="ORF">H5410_058054</name>
</gene>
<organism evidence="1 2">
    <name type="scientific">Solanum commersonii</name>
    <name type="common">Commerson's wild potato</name>
    <name type="synonym">Commerson's nightshade</name>
    <dbReference type="NCBI Taxonomy" id="4109"/>
    <lineage>
        <taxon>Eukaryota</taxon>
        <taxon>Viridiplantae</taxon>
        <taxon>Streptophyta</taxon>
        <taxon>Embryophyta</taxon>
        <taxon>Tracheophyta</taxon>
        <taxon>Spermatophyta</taxon>
        <taxon>Magnoliopsida</taxon>
        <taxon>eudicotyledons</taxon>
        <taxon>Gunneridae</taxon>
        <taxon>Pentapetalae</taxon>
        <taxon>asterids</taxon>
        <taxon>lamiids</taxon>
        <taxon>Solanales</taxon>
        <taxon>Solanaceae</taxon>
        <taxon>Solanoideae</taxon>
        <taxon>Solaneae</taxon>
        <taxon>Solanum</taxon>
    </lineage>
</organism>
<dbReference type="EMBL" id="JACXVP010000011">
    <property type="protein sequence ID" value="KAG5577920.1"/>
    <property type="molecule type" value="Genomic_DNA"/>
</dbReference>